<comment type="caution">
    <text evidence="10">The sequence shown here is derived from an EMBL/GenBank/DDBJ whole genome shotgun (WGS) entry which is preliminary data.</text>
</comment>
<organism evidence="10 11">
    <name type="scientific">Circinella minor</name>
    <dbReference type="NCBI Taxonomy" id="1195481"/>
    <lineage>
        <taxon>Eukaryota</taxon>
        <taxon>Fungi</taxon>
        <taxon>Fungi incertae sedis</taxon>
        <taxon>Mucoromycota</taxon>
        <taxon>Mucoromycotina</taxon>
        <taxon>Mucoromycetes</taxon>
        <taxon>Mucorales</taxon>
        <taxon>Lichtheimiaceae</taxon>
        <taxon>Circinella</taxon>
    </lineage>
</organism>
<dbReference type="EMBL" id="JAEPRB010000098">
    <property type="protein sequence ID" value="KAG2221859.1"/>
    <property type="molecule type" value="Genomic_DNA"/>
</dbReference>
<evidence type="ECO:0000256" key="1">
    <source>
        <dbReference type="ARBA" id="ARBA00002475"/>
    </source>
</evidence>
<dbReference type="InterPro" id="IPR012677">
    <property type="entry name" value="Nucleotide-bd_a/b_plait_sf"/>
</dbReference>
<name>A0A8H7VP52_9FUNG</name>
<dbReference type="SMART" id="SM00360">
    <property type="entry name" value="RRM"/>
    <property type="match status" value="2"/>
</dbReference>
<evidence type="ECO:0000256" key="6">
    <source>
        <dbReference type="ARBA" id="ARBA00023242"/>
    </source>
</evidence>
<dbReference type="GO" id="GO:0019843">
    <property type="term" value="F:rRNA binding"/>
    <property type="evidence" value="ECO:0007669"/>
    <property type="project" value="TreeGrafter"/>
</dbReference>
<dbReference type="PROSITE" id="PS50102">
    <property type="entry name" value="RRM"/>
    <property type="match status" value="2"/>
</dbReference>
<dbReference type="GO" id="GO:0005730">
    <property type="term" value="C:nucleolus"/>
    <property type="evidence" value="ECO:0007669"/>
    <property type="project" value="UniProtKB-SubCell"/>
</dbReference>
<keyword evidence="5 7" id="KW-0694">RNA-binding</keyword>
<dbReference type="InterPro" id="IPR035979">
    <property type="entry name" value="RBD_domain_sf"/>
</dbReference>
<evidence type="ECO:0000256" key="7">
    <source>
        <dbReference type="PROSITE-ProRule" id="PRU00176"/>
    </source>
</evidence>
<evidence type="ECO:0000256" key="3">
    <source>
        <dbReference type="ARBA" id="ARBA00007077"/>
    </source>
</evidence>
<dbReference type="GO" id="GO:0000463">
    <property type="term" value="P:maturation of LSU-rRNA from tricistronic rRNA transcript (SSU-rRNA, 5.8S rRNA, LSU-rRNA)"/>
    <property type="evidence" value="ECO:0007669"/>
    <property type="project" value="TreeGrafter"/>
</dbReference>
<feature type="compositionally biased region" description="Basic residues" evidence="8">
    <location>
        <begin position="337"/>
        <end position="349"/>
    </location>
</feature>
<dbReference type="Gene3D" id="3.30.70.330">
    <property type="match status" value="2"/>
</dbReference>
<dbReference type="Pfam" id="PF00076">
    <property type="entry name" value="RRM_1"/>
    <property type="match status" value="1"/>
</dbReference>
<evidence type="ECO:0000256" key="4">
    <source>
        <dbReference type="ARBA" id="ARBA00015520"/>
    </source>
</evidence>
<evidence type="ECO:0000256" key="8">
    <source>
        <dbReference type="SAM" id="MobiDB-lite"/>
    </source>
</evidence>
<comment type="similarity">
    <text evidence="3">Belongs to the RRM RBM34 family.</text>
</comment>
<proteinExistence type="inferred from homology"/>
<reference evidence="10 11" key="1">
    <citation type="submission" date="2020-12" db="EMBL/GenBank/DDBJ databases">
        <title>Metabolic potential, ecology and presence of endohyphal bacteria is reflected in genomic diversity of Mucoromycotina.</title>
        <authorList>
            <person name="Muszewska A."/>
            <person name="Okrasinska A."/>
            <person name="Steczkiewicz K."/>
            <person name="Drgas O."/>
            <person name="Orlowska M."/>
            <person name="Perlinska-Lenart U."/>
            <person name="Aleksandrzak-Piekarczyk T."/>
            <person name="Szatraj K."/>
            <person name="Zielenkiewicz U."/>
            <person name="Pilsyk S."/>
            <person name="Malc E."/>
            <person name="Mieczkowski P."/>
            <person name="Kruszewska J.S."/>
            <person name="Biernat P."/>
            <person name="Pawlowska J."/>
        </authorList>
    </citation>
    <scope>NUCLEOTIDE SEQUENCE [LARGE SCALE GENOMIC DNA]</scope>
    <source>
        <strain evidence="10 11">CBS 142.35</strain>
    </source>
</reference>
<dbReference type="OrthoDB" id="442677at2759"/>
<evidence type="ECO:0000256" key="5">
    <source>
        <dbReference type="ARBA" id="ARBA00022884"/>
    </source>
</evidence>
<keyword evidence="6" id="KW-0539">Nucleus</keyword>
<feature type="domain" description="RRM" evidence="9">
    <location>
        <begin position="127"/>
        <end position="224"/>
    </location>
</feature>
<dbReference type="Proteomes" id="UP000646827">
    <property type="component" value="Unassembled WGS sequence"/>
</dbReference>
<keyword evidence="11" id="KW-1185">Reference proteome</keyword>
<dbReference type="SUPFAM" id="SSF54928">
    <property type="entry name" value="RNA-binding domain, RBD"/>
    <property type="match status" value="2"/>
</dbReference>
<sequence length="389" mass="43788">MASIFGENTGLDNQLNDLFKNSAGPSSIAVAPKPISQNEVSKLLTGKLSKRKQQKLMIQRAEAGAAKARVLSALPELRKRKADVLENDQEQEEKSNEEGVNTTKSDETPKKKTKAERKEEDKKKNERSIFVGNVPVECMEKTGLKEFKQKFTEFGIIESVRFRSVAFAEQTSRKAAFIKKKLHDKRSVANAYIVYQDKESVEKALQMNGQVFKDKHLRVDSAINPKSHDRKRSVFVGSLPFDAEEEELWEFFKDCGEIESVRIVRDKTTNIGKGIAYVQFKRRNIVDMALALDDKKFRVKHTLRIQRCKSEDEITKAQQQEANKKTKGATGGGKGGRFSKSKTVSKKPLGKNSSLLSNKFEGARASKASGNKFKTGKTTKALKQKPRRK</sequence>
<comment type="function">
    <text evidence="1">Involved in pre-25S rRNA processing.</text>
</comment>
<accession>A0A8H7VP52</accession>
<feature type="region of interest" description="Disordered" evidence="8">
    <location>
        <begin position="313"/>
        <end position="389"/>
    </location>
</feature>
<evidence type="ECO:0000259" key="9">
    <source>
        <dbReference type="PROSITE" id="PS50102"/>
    </source>
</evidence>
<evidence type="ECO:0000313" key="11">
    <source>
        <dbReference type="Proteomes" id="UP000646827"/>
    </source>
</evidence>
<dbReference type="PANTHER" id="PTHR23236:SF25">
    <property type="entry name" value="RNA-BINDING PROTEIN 34"/>
    <property type="match status" value="1"/>
</dbReference>
<dbReference type="InterPro" id="IPR000504">
    <property type="entry name" value="RRM_dom"/>
</dbReference>
<comment type="subcellular location">
    <subcellularLocation>
        <location evidence="2">Nucleus</location>
        <location evidence="2">Nucleolus</location>
    </subcellularLocation>
</comment>
<gene>
    <name evidence="10" type="ORF">INT45_003573</name>
</gene>
<protein>
    <recommendedName>
        <fullName evidence="4">Nucleolar protein 12</fullName>
    </recommendedName>
</protein>
<feature type="compositionally biased region" description="Basic residues" evidence="8">
    <location>
        <begin position="374"/>
        <end position="389"/>
    </location>
</feature>
<evidence type="ECO:0000313" key="10">
    <source>
        <dbReference type="EMBL" id="KAG2221859.1"/>
    </source>
</evidence>
<feature type="domain" description="RRM" evidence="9">
    <location>
        <begin position="232"/>
        <end position="310"/>
    </location>
</feature>
<dbReference type="PANTHER" id="PTHR23236">
    <property type="entry name" value="EUKARYOTIC TRANSLATION INITIATION FACTOR 4B/4H"/>
    <property type="match status" value="1"/>
</dbReference>
<feature type="compositionally biased region" description="Basic and acidic residues" evidence="8">
    <location>
        <begin position="104"/>
        <end position="126"/>
    </location>
</feature>
<feature type="region of interest" description="Disordered" evidence="8">
    <location>
        <begin position="84"/>
        <end position="126"/>
    </location>
</feature>
<feature type="region of interest" description="Disordered" evidence="8">
    <location>
        <begin position="1"/>
        <end position="39"/>
    </location>
</feature>
<evidence type="ECO:0000256" key="2">
    <source>
        <dbReference type="ARBA" id="ARBA00004604"/>
    </source>
</evidence>
<dbReference type="AlphaFoldDB" id="A0A8H7VP52"/>